<name>A0A8X7YCG7_POPTO</name>
<evidence type="ECO:0000313" key="2">
    <source>
        <dbReference type="EMBL" id="KAG6750593.1"/>
    </source>
</evidence>
<keyword evidence="1" id="KW-0472">Membrane</keyword>
<dbReference type="EMBL" id="JAAWWB010000026">
    <property type="protein sequence ID" value="KAG6750593.1"/>
    <property type="molecule type" value="Genomic_DNA"/>
</dbReference>
<dbReference type="Proteomes" id="UP000886885">
    <property type="component" value="Chromosome 13D"/>
</dbReference>
<gene>
    <name evidence="2" type="ORF">POTOM_045091</name>
</gene>
<evidence type="ECO:0000256" key="1">
    <source>
        <dbReference type="SAM" id="Phobius"/>
    </source>
</evidence>
<keyword evidence="3" id="KW-1185">Reference proteome</keyword>
<sequence length="117" mass="13249">MVLNLSQSLPSILEKMSQAFQLVNLELVSFSASGYTINGIICYIWNTALFRFKFRHKASGYGTKTIKDYFDGAKEMTRPDGGPPRWFCPIERGQPLKCSPTLLFLPGNYCLVLIEFT</sequence>
<accession>A0A8X7YCG7</accession>
<keyword evidence="1" id="KW-0812">Transmembrane</keyword>
<reference evidence="2" key="1">
    <citation type="journal article" date="2020" name="bioRxiv">
        <title>Hybrid origin of Populus tomentosa Carr. identified through genome sequencing and phylogenomic analysis.</title>
        <authorList>
            <person name="An X."/>
            <person name="Gao K."/>
            <person name="Chen Z."/>
            <person name="Li J."/>
            <person name="Yang X."/>
            <person name="Yang X."/>
            <person name="Zhou J."/>
            <person name="Guo T."/>
            <person name="Zhao T."/>
            <person name="Huang S."/>
            <person name="Miao D."/>
            <person name="Khan W.U."/>
            <person name="Rao P."/>
            <person name="Ye M."/>
            <person name="Lei B."/>
            <person name="Liao W."/>
            <person name="Wang J."/>
            <person name="Ji L."/>
            <person name="Li Y."/>
            <person name="Guo B."/>
            <person name="Mustafa N.S."/>
            <person name="Li S."/>
            <person name="Yun Q."/>
            <person name="Keller S.R."/>
            <person name="Mao J."/>
            <person name="Zhang R."/>
            <person name="Strauss S.H."/>
        </authorList>
    </citation>
    <scope>NUCLEOTIDE SEQUENCE</scope>
    <source>
        <strain evidence="2">GM15</strain>
        <tissue evidence="2">Leaf</tissue>
    </source>
</reference>
<organism evidence="2 3">
    <name type="scientific">Populus tomentosa</name>
    <name type="common">Chinese white poplar</name>
    <dbReference type="NCBI Taxonomy" id="118781"/>
    <lineage>
        <taxon>Eukaryota</taxon>
        <taxon>Viridiplantae</taxon>
        <taxon>Streptophyta</taxon>
        <taxon>Embryophyta</taxon>
        <taxon>Tracheophyta</taxon>
        <taxon>Spermatophyta</taxon>
        <taxon>Magnoliopsida</taxon>
        <taxon>eudicotyledons</taxon>
        <taxon>Gunneridae</taxon>
        <taxon>Pentapetalae</taxon>
        <taxon>rosids</taxon>
        <taxon>fabids</taxon>
        <taxon>Malpighiales</taxon>
        <taxon>Salicaceae</taxon>
        <taxon>Saliceae</taxon>
        <taxon>Populus</taxon>
    </lineage>
</organism>
<protein>
    <submittedName>
        <fullName evidence="2">Uncharacterized protein</fullName>
    </submittedName>
</protein>
<proteinExistence type="predicted"/>
<evidence type="ECO:0000313" key="3">
    <source>
        <dbReference type="Proteomes" id="UP000886885"/>
    </source>
</evidence>
<dbReference type="AlphaFoldDB" id="A0A8X7YCG7"/>
<dbReference type="OrthoDB" id="1934588at2759"/>
<keyword evidence="1" id="KW-1133">Transmembrane helix</keyword>
<comment type="caution">
    <text evidence="2">The sequence shown here is derived from an EMBL/GenBank/DDBJ whole genome shotgun (WGS) entry which is preliminary data.</text>
</comment>
<feature type="transmembrane region" description="Helical" evidence="1">
    <location>
        <begin position="20"/>
        <end position="45"/>
    </location>
</feature>